<evidence type="ECO:0000256" key="4">
    <source>
        <dbReference type="ARBA" id="ARBA00012944"/>
    </source>
</evidence>
<dbReference type="InterPro" id="IPR001750">
    <property type="entry name" value="ND/Mrp_TM"/>
</dbReference>
<name>A0A2P1H9Y5_9NEOP</name>
<keyword evidence="12 17" id="KW-0520">NAD</keyword>
<dbReference type="EMBL" id="MG882237">
    <property type="protein sequence ID" value="AVN68339.1"/>
    <property type="molecule type" value="Genomic_DNA"/>
</dbReference>
<sequence length="446" mass="51256">MLMYMYYIIFMIPLCFLKEMWWVLSSLIFVIAFLFMFKYSYFFCWGSISYFFGCDYISFNLILLSFWICGLMLLASETIYYKSYYNHFFLLMILLLMFMLACTFGSMNLFSFYFFFEGSLIPTLFLILGWGYQPERLQAGIYLLFYTLFASLPMLVGIMYINMEMGLVDFYLMKSFLKVNVLFYFSMVLAFLVKMPMFLVHLWLPSAHVEAPVSGSMILAGILLKLGGYGLLRLMNVINYVAIKLNYIWISISLIGGVLVSLICLRQTDLKALIAYSSVAHMGIVISGLMTMNYWGMSGSLMLMVGHGLCSSGMFCLANISYERLGSRSLLINKGLMNFMPSMTIWWFLLSSCNMAAPPSLNLLGEVSLLNSLVSWSWISMVMLSMLSFFSAAYSLYVFSYSQHGIMYSGIFACSLGCVREFLLLMLHWMPLNLLILKGNLIMMWI</sequence>
<feature type="transmembrane region" description="Helical" evidence="17">
    <location>
        <begin position="139"/>
        <end position="161"/>
    </location>
</feature>
<comment type="function">
    <text evidence="17">Core subunit of the mitochondrial membrane respiratory chain NADH dehydrogenase (Complex I) which catalyzes electron transfer from NADH through the respiratory chain, using ubiquinone as an electron acceptor. Essential for the catalytic activity and assembly of complex I.</text>
</comment>
<dbReference type="GO" id="GO:0048039">
    <property type="term" value="F:ubiquinone binding"/>
    <property type="evidence" value="ECO:0007669"/>
    <property type="project" value="TreeGrafter"/>
</dbReference>
<dbReference type="Pfam" id="PF01059">
    <property type="entry name" value="Oxidored_q5_N"/>
    <property type="match status" value="1"/>
</dbReference>
<evidence type="ECO:0000256" key="5">
    <source>
        <dbReference type="ARBA" id="ARBA00021006"/>
    </source>
</evidence>
<evidence type="ECO:0000256" key="9">
    <source>
        <dbReference type="ARBA" id="ARBA00022967"/>
    </source>
</evidence>
<keyword evidence="11 17" id="KW-1133">Transmembrane helix</keyword>
<dbReference type="GO" id="GO:0031966">
    <property type="term" value="C:mitochondrial membrane"/>
    <property type="evidence" value="ECO:0007669"/>
    <property type="project" value="UniProtKB-SubCell"/>
</dbReference>
<keyword evidence="8 17" id="KW-0812">Transmembrane</keyword>
<comment type="function">
    <text evidence="1">Core subunit of the mitochondrial membrane respiratory chain NADH dehydrogenase (Complex I) that is believed to belong to the minimal assembly required for catalysis. Complex I functions in the transfer of electrons from NADH to the respiratory chain. The immediate electron acceptor for the enzyme is believed to be ubiquinone.</text>
</comment>
<dbReference type="GO" id="GO:0042773">
    <property type="term" value="P:ATP synthesis coupled electron transport"/>
    <property type="evidence" value="ECO:0007669"/>
    <property type="project" value="InterPro"/>
</dbReference>
<evidence type="ECO:0000256" key="1">
    <source>
        <dbReference type="ARBA" id="ARBA00003257"/>
    </source>
</evidence>
<dbReference type="AlphaFoldDB" id="A0A2P1H9Y5"/>
<evidence type="ECO:0000259" key="18">
    <source>
        <dbReference type="Pfam" id="PF00361"/>
    </source>
</evidence>
<feature type="transmembrane region" description="Helical" evidence="17">
    <location>
        <begin position="376"/>
        <end position="399"/>
    </location>
</feature>
<feature type="domain" description="NADH:quinone oxidoreductase/Mrp antiporter transmembrane" evidence="18">
    <location>
        <begin position="106"/>
        <end position="390"/>
    </location>
</feature>
<feature type="transmembrane region" description="Helical" evidence="17">
    <location>
        <begin position="216"/>
        <end position="235"/>
    </location>
</feature>
<evidence type="ECO:0000256" key="10">
    <source>
        <dbReference type="ARBA" id="ARBA00022982"/>
    </source>
</evidence>
<dbReference type="GO" id="GO:0008137">
    <property type="term" value="F:NADH dehydrogenase (ubiquinone) activity"/>
    <property type="evidence" value="ECO:0007669"/>
    <property type="project" value="UniProtKB-UniRule"/>
</dbReference>
<evidence type="ECO:0000256" key="3">
    <source>
        <dbReference type="ARBA" id="ARBA00009025"/>
    </source>
</evidence>
<keyword evidence="10 17" id="KW-0249">Electron transport</keyword>
<keyword evidence="15 17" id="KW-0472">Membrane</keyword>
<reference evidence="20" key="1">
    <citation type="journal article" date="2018" name="Mol. Biol. Evol.">
        <title>Transoceanic dispersal and plate tectonics shaped global cockroach distributions: evidence from mitochondrial phylogenomics.</title>
        <authorList>
            <person name="Bourguignon T."/>
            <person name="Qian T."/>
            <person name="Ho S.Y.W."/>
            <person name="Juna F."/>
            <person name="Wang Z."/>
            <person name="Arab D.A."/>
            <person name="Cameron S.L."/>
            <person name="Walker J."/>
            <person name="Rentz D."/>
            <person name="Evans T.A."/>
            <person name="Lo N."/>
        </authorList>
    </citation>
    <scope>NUCLEOTIDE SEQUENCE</scope>
</reference>
<feature type="transmembrane region" description="Helical" evidence="17">
    <location>
        <begin position="301"/>
        <end position="322"/>
    </location>
</feature>
<dbReference type="PRINTS" id="PR01437">
    <property type="entry name" value="NUOXDRDTASE4"/>
</dbReference>
<keyword evidence="14 17" id="KW-0496">Mitochondrion</keyword>
<keyword evidence="7 17" id="KW-0679">Respiratory chain</keyword>
<dbReference type="InterPro" id="IPR003918">
    <property type="entry name" value="NADH_UbQ_OxRdtase"/>
</dbReference>
<evidence type="ECO:0000256" key="6">
    <source>
        <dbReference type="ARBA" id="ARBA00022448"/>
    </source>
</evidence>
<evidence type="ECO:0000259" key="19">
    <source>
        <dbReference type="Pfam" id="PF01059"/>
    </source>
</evidence>
<keyword evidence="9" id="KW-1278">Translocase</keyword>
<evidence type="ECO:0000256" key="7">
    <source>
        <dbReference type="ARBA" id="ARBA00022660"/>
    </source>
</evidence>
<feature type="domain" description="NADH:ubiquinone oxidoreductase chain 4 N-terminal" evidence="19">
    <location>
        <begin position="1"/>
        <end position="103"/>
    </location>
</feature>
<dbReference type="PANTHER" id="PTHR43507">
    <property type="entry name" value="NADH-UBIQUINONE OXIDOREDUCTASE CHAIN 4"/>
    <property type="match status" value="1"/>
</dbReference>
<dbReference type="PANTHER" id="PTHR43507:SF20">
    <property type="entry name" value="NADH-UBIQUINONE OXIDOREDUCTASE CHAIN 4"/>
    <property type="match status" value="1"/>
</dbReference>
<feature type="transmembrane region" description="Helical" evidence="17">
    <location>
        <begin position="21"/>
        <end position="42"/>
    </location>
</feature>
<dbReference type="Pfam" id="PF00361">
    <property type="entry name" value="Proton_antipo_M"/>
    <property type="match status" value="1"/>
</dbReference>
<feature type="transmembrane region" description="Helical" evidence="17">
    <location>
        <begin position="181"/>
        <end position="204"/>
    </location>
</feature>
<evidence type="ECO:0000256" key="13">
    <source>
        <dbReference type="ARBA" id="ARBA00023075"/>
    </source>
</evidence>
<dbReference type="GO" id="GO:0003954">
    <property type="term" value="F:NADH dehydrogenase activity"/>
    <property type="evidence" value="ECO:0007669"/>
    <property type="project" value="TreeGrafter"/>
</dbReference>
<evidence type="ECO:0000256" key="16">
    <source>
        <dbReference type="ARBA" id="ARBA00049551"/>
    </source>
</evidence>
<feature type="transmembrane region" description="Helical" evidence="17">
    <location>
        <begin position="247"/>
        <end position="265"/>
    </location>
</feature>
<dbReference type="EC" id="7.1.1.2" evidence="4 17"/>
<organism evidence="20">
    <name type="scientific">Amazonina sp. Z256E</name>
    <dbReference type="NCBI Taxonomy" id="2093491"/>
    <lineage>
        <taxon>Eukaryota</taxon>
        <taxon>Metazoa</taxon>
        <taxon>Ecdysozoa</taxon>
        <taxon>Arthropoda</taxon>
        <taxon>Hexapoda</taxon>
        <taxon>Insecta</taxon>
        <taxon>Pterygota</taxon>
        <taxon>Neoptera</taxon>
        <taxon>Polyneoptera</taxon>
        <taxon>Dictyoptera</taxon>
        <taxon>Blattodea</taxon>
        <taxon>Blaberoidea</taxon>
        <taxon>Pseudophyllodromiidae</taxon>
        <taxon>Amazonina</taxon>
    </lineage>
</organism>
<protein>
    <recommendedName>
        <fullName evidence="5 17">NADH-ubiquinone oxidoreductase chain 4</fullName>
        <ecNumber evidence="4 17">7.1.1.2</ecNumber>
    </recommendedName>
</protein>
<comment type="subcellular location">
    <subcellularLocation>
        <location evidence="2 17">Mitochondrion membrane</location>
        <topology evidence="2 17">Multi-pass membrane protein</topology>
    </subcellularLocation>
</comment>
<evidence type="ECO:0000256" key="12">
    <source>
        <dbReference type="ARBA" id="ARBA00023027"/>
    </source>
</evidence>
<feature type="transmembrane region" description="Helical" evidence="17">
    <location>
        <begin position="406"/>
        <end position="430"/>
    </location>
</feature>
<keyword evidence="6 17" id="KW-0813">Transport</keyword>
<proteinExistence type="inferred from homology"/>
<keyword evidence="13 17" id="KW-0830">Ubiquinone</keyword>
<dbReference type="GO" id="GO:0015990">
    <property type="term" value="P:electron transport coupled proton transport"/>
    <property type="evidence" value="ECO:0007669"/>
    <property type="project" value="TreeGrafter"/>
</dbReference>
<evidence type="ECO:0000313" key="20">
    <source>
        <dbReference type="EMBL" id="AVN68339.1"/>
    </source>
</evidence>
<evidence type="ECO:0000256" key="8">
    <source>
        <dbReference type="ARBA" id="ARBA00022692"/>
    </source>
</evidence>
<evidence type="ECO:0000256" key="11">
    <source>
        <dbReference type="ARBA" id="ARBA00022989"/>
    </source>
</evidence>
<gene>
    <name evidence="20" type="primary">nad4</name>
</gene>
<comment type="catalytic activity">
    <reaction evidence="16 17">
        <text>a ubiquinone + NADH + 5 H(+)(in) = a ubiquinol + NAD(+) + 4 H(+)(out)</text>
        <dbReference type="Rhea" id="RHEA:29091"/>
        <dbReference type="Rhea" id="RHEA-COMP:9565"/>
        <dbReference type="Rhea" id="RHEA-COMP:9566"/>
        <dbReference type="ChEBI" id="CHEBI:15378"/>
        <dbReference type="ChEBI" id="CHEBI:16389"/>
        <dbReference type="ChEBI" id="CHEBI:17976"/>
        <dbReference type="ChEBI" id="CHEBI:57540"/>
        <dbReference type="ChEBI" id="CHEBI:57945"/>
        <dbReference type="EC" id="7.1.1.2"/>
    </reaction>
</comment>
<accession>A0A2P1H9Y5</accession>
<feature type="transmembrane region" description="Helical" evidence="17">
    <location>
        <begin position="272"/>
        <end position="295"/>
    </location>
</feature>
<evidence type="ECO:0000256" key="17">
    <source>
        <dbReference type="RuleBase" id="RU003297"/>
    </source>
</evidence>
<feature type="transmembrane region" description="Helical" evidence="17">
    <location>
        <begin position="87"/>
        <end position="106"/>
    </location>
</feature>
<evidence type="ECO:0000256" key="15">
    <source>
        <dbReference type="ARBA" id="ARBA00023136"/>
    </source>
</evidence>
<feature type="transmembrane region" description="Helical" evidence="17">
    <location>
        <begin position="343"/>
        <end position="364"/>
    </location>
</feature>
<comment type="similarity">
    <text evidence="3 17">Belongs to the complex I subunit 4 family.</text>
</comment>
<feature type="transmembrane region" description="Helical" evidence="17">
    <location>
        <begin position="112"/>
        <end position="132"/>
    </location>
</feature>
<feature type="transmembrane region" description="Helical" evidence="17">
    <location>
        <begin position="48"/>
        <end position="75"/>
    </location>
</feature>
<evidence type="ECO:0000256" key="2">
    <source>
        <dbReference type="ARBA" id="ARBA00004225"/>
    </source>
</evidence>
<dbReference type="InterPro" id="IPR000260">
    <property type="entry name" value="NADH4_N"/>
</dbReference>
<geneLocation type="mitochondrion" evidence="20"/>
<evidence type="ECO:0000256" key="14">
    <source>
        <dbReference type="ARBA" id="ARBA00023128"/>
    </source>
</evidence>